<dbReference type="SUPFAM" id="SSF50129">
    <property type="entry name" value="GroES-like"/>
    <property type="match status" value="1"/>
</dbReference>
<comment type="caution">
    <text evidence="2">The sequence shown here is derived from an EMBL/GenBank/DDBJ whole genome shotgun (WGS) entry which is preliminary data.</text>
</comment>
<dbReference type="PANTHER" id="PTHR11695">
    <property type="entry name" value="ALCOHOL DEHYDROGENASE RELATED"/>
    <property type="match status" value="1"/>
</dbReference>
<dbReference type="GO" id="GO:0016491">
    <property type="term" value="F:oxidoreductase activity"/>
    <property type="evidence" value="ECO:0007669"/>
    <property type="project" value="InterPro"/>
</dbReference>
<dbReference type="OrthoDB" id="9992527at2759"/>
<dbReference type="InterPro" id="IPR050700">
    <property type="entry name" value="YIM1/Zinc_Alcohol_DH_Fams"/>
</dbReference>
<gene>
    <name evidence="2" type="ORF">N0V93_002935</name>
</gene>
<sequence>MDPIPTKMRALAARNYTKPEGYELLHVPVPEIKAPDEVLVRMHASGLFTGDAQAAAGSFRIITKTSFPMILGRMGSGVVAAVGSGVHSLRLGDAVFGMGLKRPMAKYYANGAAGWCAEYTVTTADLLLIKPPQLSFEEAASGLSNLVTAIQLTRACMNLKPEAFPDRTLEGKTVLVTAGLGASTSLAAQYAKNVMGAEKVITTVSTAKVPLLDRFLPNVFDQVIDYQTQNLISEVGKGKVDFLYNSRIDVMSYLPVMKQDGVIAPILGFPTPTLLKQMMGDGVVPFWVNWLLMLAELYYRWKLYGTNIKMQFVSGDVGIREDLEKAGEILATGKVKTIQTVVSFEDIEAIKAGCEQARTLRGKIGQLVVKIV</sequence>
<dbReference type="Gene3D" id="3.40.50.720">
    <property type="entry name" value="NAD(P)-binding Rossmann-like Domain"/>
    <property type="match status" value="1"/>
</dbReference>
<name>A0A9W8YVP3_9PEZI</name>
<dbReference type="InterPro" id="IPR020843">
    <property type="entry name" value="ER"/>
</dbReference>
<evidence type="ECO:0000313" key="2">
    <source>
        <dbReference type="EMBL" id="KAJ4393720.1"/>
    </source>
</evidence>
<protein>
    <recommendedName>
        <fullName evidence="1">Enoyl reductase (ER) domain-containing protein</fullName>
    </recommendedName>
</protein>
<dbReference type="SMART" id="SM00829">
    <property type="entry name" value="PKS_ER"/>
    <property type="match status" value="1"/>
</dbReference>
<dbReference type="Gene3D" id="3.90.180.10">
    <property type="entry name" value="Medium-chain alcohol dehydrogenases, catalytic domain"/>
    <property type="match status" value="1"/>
</dbReference>
<organism evidence="2 3">
    <name type="scientific">Gnomoniopsis smithogilvyi</name>
    <dbReference type="NCBI Taxonomy" id="1191159"/>
    <lineage>
        <taxon>Eukaryota</taxon>
        <taxon>Fungi</taxon>
        <taxon>Dikarya</taxon>
        <taxon>Ascomycota</taxon>
        <taxon>Pezizomycotina</taxon>
        <taxon>Sordariomycetes</taxon>
        <taxon>Sordariomycetidae</taxon>
        <taxon>Diaporthales</taxon>
        <taxon>Gnomoniaceae</taxon>
        <taxon>Gnomoniopsis</taxon>
    </lineage>
</organism>
<dbReference type="Pfam" id="PF08240">
    <property type="entry name" value="ADH_N"/>
    <property type="match status" value="1"/>
</dbReference>
<evidence type="ECO:0000259" key="1">
    <source>
        <dbReference type="SMART" id="SM00829"/>
    </source>
</evidence>
<accession>A0A9W8YVP3</accession>
<dbReference type="Proteomes" id="UP001140453">
    <property type="component" value="Unassembled WGS sequence"/>
</dbReference>
<dbReference type="InterPro" id="IPR013154">
    <property type="entry name" value="ADH-like_N"/>
</dbReference>
<reference evidence="2" key="1">
    <citation type="submission" date="2022-10" db="EMBL/GenBank/DDBJ databases">
        <title>Tapping the CABI collections for fungal endophytes: first genome assemblies for Collariella, Neodidymelliopsis, Ascochyta clinopodiicola, Didymella pomorum, Didymosphaeria variabile, Neocosmospora piperis and Neocucurbitaria cava.</title>
        <authorList>
            <person name="Hill R."/>
        </authorList>
    </citation>
    <scope>NUCLEOTIDE SEQUENCE</scope>
    <source>
        <strain evidence="2">IMI 355082</strain>
    </source>
</reference>
<dbReference type="SUPFAM" id="SSF51735">
    <property type="entry name" value="NAD(P)-binding Rossmann-fold domains"/>
    <property type="match status" value="1"/>
</dbReference>
<proteinExistence type="predicted"/>
<dbReference type="CDD" id="cd05289">
    <property type="entry name" value="MDR_like_2"/>
    <property type="match status" value="1"/>
</dbReference>
<dbReference type="InterPro" id="IPR011032">
    <property type="entry name" value="GroES-like_sf"/>
</dbReference>
<dbReference type="EMBL" id="JAPEVB010000002">
    <property type="protein sequence ID" value="KAJ4393720.1"/>
    <property type="molecule type" value="Genomic_DNA"/>
</dbReference>
<dbReference type="PANTHER" id="PTHR11695:SF648">
    <property type="entry name" value="ZINC-BINDING OXIDOREDUCTASE"/>
    <property type="match status" value="1"/>
</dbReference>
<evidence type="ECO:0000313" key="3">
    <source>
        <dbReference type="Proteomes" id="UP001140453"/>
    </source>
</evidence>
<dbReference type="InterPro" id="IPR036291">
    <property type="entry name" value="NAD(P)-bd_dom_sf"/>
</dbReference>
<feature type="domain" description="Enoyl reductase (ER)" evidence="1">
    <location>
        <begin position="21"/>
        <end position="369"/>
    </location>
</feature>
<keyword evidence="3" id="KW-1185">Reference proteome</keyword>
<dbReference type="AlphaFoldDB" id="A0A9W8YVP3"/>